<evidence type="ECO:0000313" key="2">
    <source>
        <dbReference type="Proteomes" id="UP001054945"/>
    </source>
</evidence>
<reference evidence="1 2" key="1">
    <citation type="submission" date="2021-06" db="EMBL/GenBank/DDBJ databases">
        <title>Caerostris extrusa draft genome.</title>
        <authorList>
            <person name="Kono N."/>
            <person name="Arakawa K."/>
        </authorList>
    </citation>
    <scope>NUCLEOTIDE SEQUENCE [LARGE SCALE GENOMIC DNA]</scope>
</reference>
<organism evidence="1 2">
    <name type="scientific">Caerostris extrusa</name>
    <name type="common">Bark spider</name>
    <name type="synonym">Caerostris bankana</name>
    <dbReference type="NCBI Taxonomy" id="172846"/>
    <lineage>
        <taxon>Eukaryota</taxon>
        <taxon>Metazoa</taxon>
        <taxon>Ecdysozoa</taxon>
        <taxon>Arthropoda</taxon>
        <taxon>Chelicerata</taxon>
        <taxon>Arachnida</taxon>
        <taxon>Araneae</taxon>
        <taxon>Araneomorphae</taxon>
        <taxon>Entelegynae</taxon>
        <taxon>Araneoidea</taxon>
        <taxon>Araneidae</taxon>
        <taxon>Caerostris</taxon>
    </lineage>
</organism>
<accession>A0AAV4Q6G9</accession>
<keyword evidence="2" id="KW-1185">Reference proteome</keyword>
<dbReference type="Proteomes" id="UP001054945">
    <property type="component" value="Unassembled WGS sequence"/>
</dbReference>
<comment type="caution">
    <text evidence="1">The sequence shown here is derived from an EMBL/GenBank/DDBJ whole genome shotgun (WGS) entry which is preliminary data.</text>
</comment>
<evidence type="ECO:0000313" key="1">
    <source>
        <dbReference type="EMBL" id="GIY04169.1"/>
    </source>
</evidence>
<dbReference type="EMBL" id="BPLR01005678">
    <property type="protein sequence ID" value="GIY04169.1"/>
    <property type="molecule type" value="Genomic_DNA"/>
</dbReference>
<gene>
    <name evidence="1" type="ORF">CEXT_203581</name>
</gene>
<dbReference type="AlphaFoldDB" id="A0AAV4Q6G9"/>
<proteinExistence type="predicted"/>
<protein>
    <submittedName>
        <fullName evidence="1">Uncharacterized protein</fullName>
    </submittedName>
</protein>
<sequence>MQILFEQPMFPGRITWRQTSNGARAANGKVDKSTKGKGMICIFSSFPGWGLKYAGGRKLSLWERKEKNNIYTKLKRNECRSFSEQPMFPGRIHGGKQVMDPELSMAKLTEALKEKDRFAFSVPSSGWGLKYAGEER</sequence>
<name>A0AAV4Q6G9_CAEEX</name>